<dbReference type="OrthoDB" id="4794437at2"/>
<feature type="region of interest" description="Disordered" evidence="2">
    <location>
        <begin position="1"/>
        <end position="64"/>
    </location>
</feature>
<feature type="compositionally biased region" description="Low complexity" evidence="2">
    <location>
        <begin position="27"/>
        <end position="42"/>
    </location>
</feature>
<feature type="transmembrane region" description="Helical" evidence="3">
    <location>
        <begin position="69"/>
        <end position="95"/>
    </location>
</feature>
<name>A0A022KSV7_9MICO</name>
<dbReference type="Gene3D" id="2.60.40.1240">
    <property type="match status" value="1"/>
</dbReference>
<reference evidence="4 5" key="1">
    <citation type="journal article" date="2013" name="Genome Announc.">
        <title>Draft genome sequence of an Actinobacterium, Brachybacterium muris strain UCD-AY4.</title>
        <authorList>
            <person name="Lo J.R."/>
            <person name="Lang J.M."/>
            <person name="Darling A.E."/>
            <person name="Eisen J.A."/>
            <person name="Coil D.A."/>
        </authorList>
    </citation>
    <scope>NUCLEOTIDE SEQUENCE [LARGE SCALE GENOMIC DNA]</scope>
    <source>
        <strain evidence="4 5">UCD-AY4</strain>
    </source>
</reference>
<dbReference type="AlphaFoldDB" id="A0A022KSV7"/>
<organism evidence="4 5">
    <name type="scientific">Brachybacterium muris UCD-AY4</name>
    <dbReference type="NCBI Taxonomy" id="1249481"/>
    <lineage>
        <taxon>Bacteria</taxon>
        <taxon>Bacillati</taxon>
        <taxon>Actinomycetota</taxon>
        <taxon>Actinomycetes</taxon>
        <taxon>Micrococcales</taxon>
        <taxon>Dermabacteraceae</taxon>
        <taxon>Brachybacterium</taxon>
    </lineage>
</organism>
<dbReference type="RefSeq" id="WP_017824752.1">
    <property type="nucleotide sequence ID" value="NZ_KB403092.1"/>
</dbReference>
<feature type="compositionally biased region" description="Low complexity" evidence="2">
    <location>
        <begin position="111"/>
        <end position="148"/>
    </location>
</feature>
<proteinExistence type="predicted"/>
<sequence length="266" mass="26948">MTDSSLNGYPGATGGGRDSSPPPAPGFPQDGAQQGAAPQNGAPQGGGYGPPVAHAAPGGAPPKGKGKGLYIGIGCCLLAGLLVVILAVVGGLVFLGGDDDIDGGRTTGPVTTEPSDPTDPATTDPTDPVTTDPSDPATTDPTDEPTVTSSISVRWIGSNEASELESSSGEKITPTNGTFISAHVEITNDNDVEIGISSRHFRIFDDEGVELSPRYGEFTTAGPQIPAGESAEAQLWVDVEPGTTIGKVTYTDEVGTQGHEVEIPVE</sequence>
<evidence type="ECO:0000256" key="1">
    <source>
        <dbReference type="ARBA" id="ARBA00022729"/>
    </source>
</evidence>
<feature type="region of interest" description="Disordered" evidence="2">
    <location>
        <begin position="97"/>
        <end position="151"/>
    </location>
</feature>
<accession>A0A022KSV7</accession>
<evidence type="ECO:0000256" key="3">
    <source>
        <dbReference type="SAM" id="Phobius"/>
    </source>
</evidence>
<dbReference type="EMBL" id="AORC01000013">
    <property type="protein sequence ID" value="EYT48755.1"/>
    <property type="molecule type" value="Genomic_DNA"/>
</dbReference>
<comment type="caution">
    <text evidence="4">The sequence shown here is derived from an EMBL/GenBank/DDBJ whole genome shotgun (WGS) entry which is preliminary data.</text>
</comment>
<dbReference type="Proteomes" id="UP000019754">
    <property type="component" value="Unassembled WGS sequence"/>
</dbReference>
<evidence type="ECO:0000313" key="5">
    <source>
        <dbReference type="Proteomes" id="UP000019754"/>
    </source>
</evidence>
<evidence type="ECO:0000256" key="2">
    <source>
        <dbReference type="SAM" id="MobiDB-lite"/>
    </source>
</evidence>
<evidence type="ECO:0008006" key="6">
    <source>
        <dbReference type="Google" id="ProtNLM"/>
    </source>
</evidence>
<evidence type="ECO:0000313" key="4">
    <source>
        <dbReference type="EMBL" id="EYT48755.1"/>
    </source>
</evidence>
<protein>
    <recommendedName>
        <fullName evidence="6">DUF4352 domain-containing protein</fullName>
    </recommendedName>
</protein>
<dbReference type="InterPro" id="IPR029050">
    <property type="entry name" value="Immunoprotect_excell_Ig-like"/>
</dbReference>
<gene>
    <name evidence="4" type="ORF">D641_0110575</name>
</gene>
<keyword evidence="5" id="KW-1185">Reference proteome</keyword>
<keyword evidence="3" id="KW-0472">Membrane</keyword>
<keyword evidence="3" id="KW-1133">Transmembrane helix</keyword>
<keyword evidence="3" id="KW-0812">Transmembrane</keyword>
<keyword evidence="1" id="KW-0732">Signal</keyword>
<dbReference type="HOGENOM" id="CLU_1044559_0_0_11"/>